<dbReference type="InterPro" id="IPR045340">
    <property type="entry name" value="DUF6533"/>
</dbReference>
<protein>
    <recommendedName>
        <fullName evidence="3">DUF6533 domain-containing protein</fullName>
    </recommendedName>
</protein>
<evidence type="ECO:0000256" key="2">
    <source>
        <dbReference type="SAM" id="Phobius"/>
    </source>
</evidence>
<evidence type="ECO:0000259" key="3">
    <source>
        <dbReference type="Pfam" id="PF20151"/>
    </source>
</evidence>
<organism evidence="4 5">
    <name type="scientific">Trametes coccinea (strain BRFM310)</name>
    <name type="common">Pycnoporus coccineus</name>
    <dbReference type="NCBI Taxonomy" id="1353009"/>
    <lineage>
        <taxon>Eukaryota</taxon>
        <taxon>Fungi</taxon>
        <taxon>Dikarya</taxon>
        <taxon>Basidiomycota</taxon>
        <taxon>Agaricomycotina</taxon>
        <taxon>Agaricomycetes</taxon>
        <taxon>Polyporales</taxon>
        <taxon>Polyporaceae</taxon>
        <taxon>Trametes</taxon>
    </lineage>
</organism>
<feature type="transmembrane region" description="Helical" evidence="2">
    <location>
        <begin position="180"/>
        <end position="199"/>
    </location>
</feature>
<name>A0A1Y2J2Q3_TRAC3</name>
<feature type="transmembrane region" description="Helical" evidence="2">
    <location>
        <begin position="75"/>
        <end position="92"/>
    </location>
</feature>
<feature type="domain" description="DUF6533" evidence="3">
    <location>
        <begin position="37"/>
        <end position="81"/>
    </location>
</feature>
<keyword evidence="2" id="KW-1133">Transmembrane helix</keyword>
<feature type="transmembrane region" description="Helical" evidence="2">
    <location>
        <begin position="220"/>
        <end position="241"/>
    </location>
</feature>
<feature type="transmembrane region" description="Helical" evidence="2">
    <location>
        <begin position="104"/>
        <end position="125"/>
    </location>
</feature>
<feature type="transmembrane region" description="Helical" evidence="2">
    <location>
        <begin position="253"/>
        <end position="271"/>
    </location>
</feature>
<keyword evidence="2" id="KW-0472">Membrane</keyword>
<proteinExistence type="predicted"/>
<dbReference type="AlphaFoldDB" id="A0A1Y2J2Q3"/>
<feature type="transmembrane region" description="Helical" evidence="2">
    <location>
        <begin position="137"/>
        <end position="160"/>
    </location>
</feature>
<keyword evidence="5" id="KW-1185">Reference proteome</keyword>
<dbReference type="EMBL" id="KZ084088">
    <property type="protein sequence ID" value="OSD07173.1"/>
    <property type="molecule type" value="Genomic_DNA"/>
</dbReference>
<sequence>MSNSTGNSTDSSSDVPDLSQILPPYLNLPPHLSAHKYFFVCTLTVAAWDTLVLSPRTWRLLRSREWPPLKLLFHFLRIWMPVEFTIVGVAFFDTKWSQAQCSRFFLFEPICTAILLAACSLVHVIRIHAIYDKSRNVLYGMGGLLALQIVVTAICCGFYRSTPLLDGQGCIAEPKAQWVGIYWLSATLTYTASFVLAVRRSLRSLKVKQLSYWKLMLRDGLNLYGSIWAVNMVNMLFWFIIRPTGPEDPVRTIVTSMAAVLTASMTMRIILAVRGSLAKGGAYAVSSGSSHPSRTRSANTTHVLSSARGAGAGAGGALPASANPVLSIGRVDQTAYAVPLDAADKGGTDWDGKSSVGGRDQKEGDIFPVEVDSPVAVAVPGPEGVHVTVDTETNFDDGYVKEKN</sequence>
<evidence type="ECO:0000313" key="5">
    <source>
        <dbReference type="Proteomes" id="UP000193067"/>
    </source>
</evidence>
<dbReference type="Proteomes" id="UP000193067">
    <property type="component" value="Unassembled WGS sequence"/>
</dbReference>
<dbReference type="OrthoDB" id="2626017at2759"/>
<feature type="compositionally biased region" description="Basic and acidic residues" evidence="1">
    <location>
        <begin position="342"/>
        <end position="352"/>
    </location>
</feature>
<feature type="region of interest" description="Disordered" evidence="1">
    <location>
        <begin position="342"/>
        <end position="366"/>
    </location>
</feature>
<gene>
    <name evidence="4" type="ORF">PYCCODRAFT_1456108</name>
</gene>
<accession>A0A1Y2J2Q3</accession>
<keyword evidence="2" id="KW-0812">Transmembrane</keyword>
<reference evidence="4 5" key="1">
    <citation type="journal article" date="2015" name="Biotechnol. Biofuels">
        <title>Enhanced degradation of softwood versus hardwood by the white-rot fungus Pycnoporus coccineus.</title>
        <authorList>
            <person name="Couturier M."/>
            <person name="Navarro D."/>
            <person name="Chevret D."/>
            <person name="Henrissat B."/>
            <person name="Piumi F."/>
            <person name="Ruiz-Duenas F.J."/>
            <person name="Martinez A.T."/>
            <person name="Grigoriev I.V."/>
            <person name="Riley R."/>
            <person name="Lipzen A."/>
            <person name="Berrin J.G."/>
            <person name="Master E.R."/>
            <person name="Rosso M.N."/>
        </authorList>
    </citation>
    <scope>NUCLEOTIDE SEQUENCE [LARGE SCALE GENOMIC DNA]</scope>
    <source>
        <strain evidence="4 5">BRFM310</strain>
    </source>
</reference>
<evidence type="ECO:0000256" key="1">
    <source>
        <dbReference type="SAM" id="MobiDB-lite"/>
    </source>
</evidence>
<dbReference type="Pfam" id="PF20151">
    <property type="entry name" value="DUF6533"/>
    <property type="match status" value="1"/>
</dbReference>
<evidence type="ECO:0000313" key="4">
    <source>
        <dbReference type="EMBL" id="OSD07173.1"/>
    </source>
</evidence>
<dbReference type="STRING" id="1353009.A0A1Y2J2Q3"/>